<proteinExistence type="predicted"/>
<accession>A0A8S1F9J3</accession>
<dbReference type="Gene3D" id="2.60.40.1260">
    <property type="entry name" value="Lamin Tail domain"/>
    <property type="match status" value="1"/>
</dbReference>
<sequence>MSDFSTHSKATECFAYISKICIDERNELAGLNDKFVDVIEHELRRKFEDATQARDSLENEAKHLHVEVSEWKQRWEEARKFLPGVPKDVDSEFRRLAEIEEENALYLRRIKYMEGKMREMRISNSRIAEDINKMRMRKDQATSLRDEYYHRQQELLQSIRKVEKDNYEVLANEHTHSLENCWANKSFYRDELHKAITEIRESYKLRAQIEEKEIQRRFEEEMFKIKEYQTSSVFTRDQQHHEIIRLSCETSDAKKRLRDLENRNAQLMKTIRDIQSQSDLDSKIYEEQLALKDADIAKMKHECTLITVELEKICDLKVNLEKEIERYQELLNNANNTNFKIVVNETKSTTTHQSFDVVFEMPPPGALTGNCESGRTGTSSFADSCHIQHHDTKLLNTELTQSRNEVQNVPVIDESKKEQQQQQDHSYYQTTNVERYEAFSNSRQRPTPESSQDESWRLHNVDNVQHTAHYNSYSEPSDAANIANSATNALQTNYESHIKEKTTTDFTFVDVTYEEDNIQMFTRWYRGRVKIVDVNPDVIRIENRSSKKSEDIGGYRITHDIGSRTIFVDLPVGLVLGPKENVKIYSRDARYPENSIVADINLFDTTTITETSLINRSGEVKSWFRYTSNSDRGSTC</sequence>
<feature type="domain" description="LTD" evidence="3">
    <location>
        <begin position="517"/>
        <end position="628"/>
    </location>
</feature>
<dbReference type="AlphaFoldDB" id="A0A8S1F9J3"/>
<evidence type="ECO:0000313" key="4">
    <source>
        <dbReference type="EMBL" id="CAB3410414.1"/>
    </source>
</evidence>
<feature type="coiled-coil region" evidence="2">
    <location>
        <begin position="243"/>
        <end position="277"/>
    </location>
</feature>
<dbReference type="GO" id="GO:0005652">
    <property type="term" value="C:nuclear lamina"/>
    <property type="evidence" value="ECO:0007669"/>
    <property type="project" value="TreeGrafter"/>
</dbReference>
<evidence type="ECO:0000313" key="5">
    <source>
        <dbReference type="Proteomes" id="UP000494206"/>
    </source>
</evidence>
<evidence type="ECO:0000259" key="3">
    <source>
        <dbReference type="PROSITE" id="PS51841"/>
    </source>
</evidence>
<dbReference type="InterPro" id="IPR001322">
    <property type="entry name" value="Lamin_tail_dom"/>
</dbReference>
<dbReference type="GO" id="GO:0006998">
    <property type="term" value="P:nuclear envelope organization"/>
    <property type="evidence" value="ECO:0007669"/>
    <property type="project" value="TreeGrafter"/>
</dbReference>
<dbReference type="OrthoDB" id="5828388at2759"/>
<dbReference type="InterPro" id="IPR036415">
    <property type="entry name" value="Lamin_tail_dom_sf"/>
</dbReference>
<dbReference type="GO" id="GO:0051664">
    <property type="term" value="P:nuclear pore localization"/>
    <property type="evidence" value="ECO:0007669"/>
    <property type="project" value="TreeGrafter"/>
</dbReference>
<keyword evidence="5" id="KW-1185">Reference proteome</keyword>
<dbReference type="SUPFAM" id="SSF74853">
    <property type="entry name" value="Lamin A/C globular tail domain"/>
    <property type="match status" value="1"/>
</dbReference>
<name>A0A8S1F9J3_9PELO</name>
<feature type="coiled-coil region" evidence="2">
    <location>
        <begin position="40"/>
        <end position="74"/>
    </location>
</feature>
<dbReference type="GO" id="GO:0090435">
    <property type="term" value="P:protein localization to nuclear envelope"/>
    <property type="evidence" value="ECO:0007669"/>
    <property type="project" value="TreeGrafter"/>
</dbReference>
<protein>
    <recommendedName>
        <fullName evidence="3">LTD domain-containing protein</fullName>
    </recommendedName>
</protein>
<dbReference type="EMBL" id="CADEPM010000010">
    <property type="protein sequence ID" value="CAB3410414.1"/>
    <property type="molecule type" value="Genomic_DNA"/>
</dbReference>
<organism evidence="4 5">
    <name type="scientific">Caenorhabditis bovis</name>
    <dbReference type="NCBI Taxonomy" id="2654633"/>
    <lineage>
        <taxon>Eukaryota</taxon>
        <taxon>Metazoa</taxon>
        <taxon>Ecdysozoa</taxon>
        <taxon>Nematoda</taxon>
        <taxon>Chromadorea</taxon>
        <taxon>Rhabditida</taxon>
        <taxon>Rhabditina</taxon>
        <taxon>Rhabditomorpha</taxon>
        <taxon>Rhabditoidea</taxon>
        <taxon>Rhabditidae</taxon>
        <taxon>Peloderinae</taxon>
        <taxon>Caenorhabditis</taxon>
    </lineage>
</organism>
<dbReference type="PANTHER" id="PTHR45721">
    <property type="entry name" value="LAMIN DM0-RELATED"/>
    <property type="match status" value="1"/>
</dbReference>
<dbReference type="GO" id="GO:0007097">
    <property type="term" value="P:nuclear migration"/>
    <property type="evidence" value="ECO:0007669"/>
    <property type="project" value="TreeGrafter"/>
</dbReference>
<dbReference type="Gene3D" id="1.20.5.170">
    <property type="match status" value="1"/>
</dbReference>
<evidence type="ECO:0000256" key="1">
    <source>
        <dbReference type="ARBA" id="ARBA00023054"/>
    </source>
</evidence>
<keyword evidence="1 2" id="KW-0175">Coiled coil</keyword>
<evidence type="ECO:0000256" key="2">
    <source>
        <dbReference type="SAM" id="Coils"/>
    </source>
</evidence>
<dbReference type="GO" id="GO:0031507">
    <property type="term" value="P:heterochromatin formation"/>
    <property type="evidence" value="ECO:0007669"/>
    <property type="project" value="TreeGrafter"/>
</dbReference>
<dbReference type="Proteomes" id="UP000494206">
    <property type="component" value="Unassembled WGS sequence"/>
</dbReference>
<dbReference type="PROSITE" id="PS51841">
    <property type="entry name" value="LTD"/>
    <property type="match status" value="1"/>
</dbReference>
<dbReference type="PANTHER" id="PTHR45721:SF15">
    <property type="entry name" value="INTERMEDIATE FILAMENT PROTEIN IFP-1"/>
    <property type="match status" value="1"/>
</dbReference>
<dbReference type="SUPFAM" id="SSF64593">
    <property type="entry name" value="Intermediate filament protein, coiled coil region"/>
    <property type="match status" value="1"/>
</dbReference>
<comment type="caution">
    <text evidence="4">The sequence shown here is derived from an EMBL/GenBank/DDBJ whole genome shotgun (WGS) entry which is preliminary data.</text>
</comment>
<gene>
    <name evidence="4" type="ORF">CBOVIS_LOCUS11943</name>
</gene>
<reference evidence="4 5" key="1">
    <citation type="submission" date="2020-04" db="EMBL/GenBank/DDBJ databases">
        <authorList>
            <person name="Laetsch R D."/>
            <person name="Stevens L."/>
            <person name="Kumar S."/>
            <person name="Blaxter L. M."/>
        </authorList>
    </citation>
    <scope>NUCLEOTIDE SEQUENCE [LARGE SCALE GENOMIC DNA]</scope>
</reference>
<dbReference type="GO" id="GO:0005200">
    <property type="term" value="F:structural constituent of cytoskeleton"/>
    <property type="evidence" value="ECO:0007669"/>
    <property type="project" value="TreeGrafter"/>
</dbReference>
<feature type="coiled-coil region" evidence="2">
    <location>
        <begin position="310"/>
        <end position="337"/>
    </location>
</feature>